<organism evidence="2 3">
    <name type="scientific">Flavobacterium hercynium</name>
    <dbReference type="NCBI Taxonomy" id="387094"/>
    <lineage>
        <taxon>Bacteria</taxon>
        <taxon>Pseudomonadati</taxon>
        <taxon>Bacteroidota</taxon>
        <taxon>Flavobacteriia</taxon>
        <taxon>Flavobacteriales</taxon>
        <taxon>Flavobacteriaceae</taxon>
        <taxon>Flavobacterium</taxon>
    </lineage>
</organism>
<evidence type="ECO:0000313" key="3">
    <source>
        <dbReference type="Proteomes" id="UP000198345"/>
    </source>
</evidence>
<dbReference type="OrthoDB" id="1321566at2"/>
<evidence type="ECO:0008006" key="4">
    <source>
        <dbReference type="Google" id="ProtNLM"/>
    </source>
</evidence>
<keyword evidence="3" id="KW-1185">Reference proteome</keyword>
<dbReference type="Pfam" id="PF14296">
    <property type="entry name" value="O-ag_pol_Wzy"/>
    <property type="match status" value="1"/>
</dbReference>
<dbReference type="NCBIfam" id="TIGR04370">
    <property type="entry name" value="glyco_rpt_poly"/>
    <property type="match status" value="1"/>
</dbReference>
<dbReference type="InterPro" id="IPR029468">
    <property type="entry name" value="O-ag_pol_Wzy"/>
</dbReference>
<feature type="transmembrane region" description="Helical" evidence="1">
    <location>
        <begin position="315"/>
        <end position="335"/>
    </location>
</feature>
<evidence type="ECO:0000256" key="1">
    <source>
        <dbReference type="SAM" id="Phobius"/>
    </source>
</evidence>
<feature type="transmembrane region" description="Helical" evidence="1">
    <location>
        <begin position="136"/>
        <end position="156"/>
    </location>
</feature>
<feature type="transmembrane region" description="Helical" evidence="1">
    <location>
        <begin position="176"/>
        <end position="196"/>
    </location>
</feature>
<feature type="transmembrane region" description="Helical" evidence="1">
    <location>
        <begin position="398"/>
        <end position="415"/>
    </location>
</feature>
<dbReference type="Proteomes" id="UP000198345">
    <property type="component" value="Unassembled WGS sequence"/>
</dbReference>
<proteinExistence type="predicted"/>
<feature type="transmembrane region" description="Helical" evidence="1">
    <location>
        <begin position="30"/>
        <end position="48"/>
    </location>
</feature>
<dbReference type="EMBL" id="MUGW01000020">
    <property type="protein sequence ID" value="OXA92191.1"/>
    <property type="molecule type" value="Genomic_DNA"/>
</dbReference>
<keyword evidence="1" id="KW-0472">Membrane</keyword>
<feature type="transmembrane region" description="Helical" evidence="1">
    <location>
        <begin position="421"/>
        <end position="439"/>
    </location>
</feature>
<keyword evidence="1" id="KW-0812">Transmembrane</keyword>
<keyword evidence="1" id="KW-1133">Transmembrane helix</keyword>
<evidence type="ECO:0000313" key="2">
    <source>
        <dbReference type="EMBL" id="OXA92191.1"/>
    </source>
</evidence>
<feature type="transmembrane region" description="Helical" evidence="1">
    <location>
        <begin position="5"/>
        <end position="24"/>
    </location>
</feature>
<reference evidence="2 3" key="1">
    <citation type="submission" date="2016-11" db="EMBL/GenBank/DDBJ databases">
        <title>Whole genomes of Flavobacteriaceae.</title>
        <authorList>
            <person name="Stine C."/>
            <person name="Li C."/>
            <person name="Tadesse D."/>
        </authorList>
    </citation>
    <scope>NUCLEOTIDE SEQUENCE [LARGE SCALE GENOMIC DNA]</scope>
    <source>
        <strain evidence="2 3">DSM 18292</strain>
    </source>
</reference>
<protein>
    <recommendedName>
        <fullName evidence="4">Oligosaccharide repeat unit polymerase</fullName>
    </recommendedName>
</protein>
<dbReference type="AlphaFoldDB" id="A0A226HEX7"/>
<accession>A0A226HEX7</accession>
<sequence>MNNIIYRLLFTVLFIESILLFLLAPRYYHFEFNLFCLVQYLISSFLFLKAKNKKNYFDFDLIFMFSFFFVMFFYPVFMFQSDPLKYFAFKYEFNENVISRSTALSLLGIQAYFLGSISFRDQTNIKAPKNKIYNSITRLSIVSAISFILFIVSGGYASLRGAYSGEQIQASGLASYFWAFSPAFLFCALALQFNNLYIKDQKKIIRKYINKTLVLYTIIFIGLILFSGSRTFPLQIILICCALFTMFYKQIGFISFAVLVFIGVIGMFAVNIMRGGGDLSGLADIVMDLIINNRNTYVAVNYVDVNGLTFGKSMLAVLLAPFPFAQSIIFSIFGINPWDASSASIITKISLGGESELGLGTNIIADLYMSFGMIGVMFFMFLLGRYIAKIKYLAKSNIYYLISYTIMISYSVFLVRAEFFFFSRYLLWGLFIIFCIEVYNNSRKKARLR</sequence>
<feature type="transmembrane region" description="Helical" evidence="1">
    <location>
        <begin position="253"/>
        <end position="273"/>
    </location>
</feature>
<feature type="transmembrane region" description="Helical" evidence="1">
    <location>
        <begin position="367"/>
        <end position="386"/>
    </location>
</feature>
<comment type="caution">
    <text evidence="2">The sequence shown here is derived from an EMBL/GenBank/DDBJ whole genome shotgun (WGS) entry which is preliminary data.</text>
</comment>
<feature type="transmembrane region" description="Helical" evidence="1">
    <location>
        <begin position="97"/>
        <end position="115"/>
    </location>
</feature>
<feature type="transmembrane region" description="Helical" evidence="1">
    <location>
        <begin position="60"/>
        <end position="77"/>
    </location>
</feature>
<name>A0A226HEX7_9FLAO</name>
<dbReference type="RefSeq" id="WP_089049790.1">
    <property type="nucleotide sequence ID" value="NZ_FXTV01000008.1"/>
</dbReference>
<gene>
    <name evidence="2" type="ORF">B0A66_10525</name>
</gene>